<dbReference type="EMBL" id="JADJNC010000056">
    <property type="protein sequence ID" value="MBK7424853.1"/>
    <property type="molecule type" value="Genomic_DNA"/>
</dbReference>
<evidence type="ECO:0000313" key="2">
    <source>
        <dbReference type="EMBL" id="MBK7424853.1"/>
    </source>
</evidence>
<dbReference type="AlphaFoldDB" id="A0A9D7FEF4"/>
<accession>A0A9D7FEF4</accession>
<reference evidence="2" key="1">
    <citation type="submission" date="2020-10" db="EMBL/GenBank/DDBJ databases">
        <title>Connecting structure to function with the recovery of over 1000 high-quality activated sludge metagenome-assembled genomes encoding full-length rRNA genes using long-read sequencing.</title>
        <authorList>
            <person name="Singleton C.M."/>
            <person name="Petriglieri F."/>
            <person name="Kristensen J.M."/>
            <person name="Kirkegaard R.H."/>
            <person name="Michaelsen T.Y."/>
            <person name="Andersen M.H."/>
            <person name="Karst S.M."/>
            <person name="Dueholm M.S."/>
            <person name="Nielsen P.H."/>
            <person name="Albertsen M."/>
        </authorList>
    </citation>
    <scope>NUCLEOTIDE SEQUENCE</scope>
    <source>
        <strain evidence="2">EsbW_18-Q3-R4-48_MAXAC.044</strain>
    </source>
</reference>
<sequence length="93" mass="10117">MAKIRNVSGEDRFVPSLSRLVMDGQVIEVDPEQVYAFTQSAIWEAVDKAAQTADLEAEADYQARLAEAEGITPDPEPEPEPVAEATDNTPQEG</sequence>
<gene>
    <name evidence="2" type="ORF">IPJ48_18225</name>
</gene>
<proteinExistence type="predicted"/>
<evidence type="ECO:0000256" key="1">
    <source>
        <dbReference type="SAM" id="MobiDB-lite"/>
    </source>
</evidence>
<comment type="caution">
    <text evidence="2">The sequence shown here is derived from an EMBL/GenBank/DDBJ whole genome shotgun (WGS) entry which is preliminary data.</text>
</comment>
<evidence type="ECO:0000313" key="3">
    <source>
        <dbReference type="Proteomes" id="UP000886602"/>
    </source>
</evidence>
<name>A0A9D7FEF4_9RHOO</name>
<organism evidence="2 3">
    <name type="scientific">Candidatus Propionivibrio dominans</name>
    <dbReference type="NCBI Taxonomy" id="2954373"/>
    <lineage>
        <taxon>Bacteria</taxon>
        <taxon>Pseudomonadati</taxon>
        <taxon>Pseudomonadota</taxon>
        <taxon>Betaproteobacteria</taxon>
        <taxon>Rhodocyclales</taxon>
        <taxon>Rhodocyclaceae</taxon>
        <taxon>Propionivibrio</taxon>
    </lineage>
</organism>
<dbReference type="Proteomes" id="UP000886602">
    <property type="component" value="Unassembled WGS sequence"/>
</dbReference>
<protein>
    <submittedName>
        <fullName evidence="2">Uncharacterized protein</fullName>
    </submittedName>
</protein>
<feature type="region of interest" description="Disordered" evidence="1">
    <location>
        <begin position="69"/>
        <end position="93"/>
    </location>
</feature>